<comment type="caution">
    <text evidence="2">The sequence shown here is derived from an EMBL/GenBank/DDBJ whole genome shotgun (WGS) entry which is preliminary data.</text>
</comment>
<dbReference type="AlphaFoldDB" id="A0A418YAJ7"/>
<sequence length="117" mass="13084">MNYDSKVELAHAETLEKGIFQSNANPLTFRLLRKLGIRVAPPYYRSFVSSFSICFLYFTPLFALVYGLLSGQAIQEVVTSSLIAGLVFALAMSVFYYVRKKQLGLTSWQSLSLEGNA</sequence>
<evidence type="ECO:0000256" key="1">
    <source>
        <dbReference type="SAM" id="Phobius"/>
    </source>
</evidence>
<dbReference type="Proteomes" id="UP000283255">
    <property type="component" value="Unassembled WGS sequence"/>
</dbReference>
<dbReference type="EMBL" id="QZCH01000032">
    <property type="protein sequence ID" value="RJG39980.1"/>
    <property type="molecule type" value="Genomic_DNA"/>
</dbReference>
<evidence type="ECO:0000313" key="3">
    <source>
        <dbReference type="Proteomes" id="UP000283255"/>
    </source>
</evidence>
<proteinExistence type="predicted"/>
<reference evidence="2 3" key="2">
    <citation type="submission" date="2019-01" db="EMBL/GenBank/DDBJ databases">
        <title>Motilimonas pumilus sp. nov., isolated from the gut of sea cucumber (Apostichopus japonicus).</title>
        <authorList>
            <person name="Wang F.-Q."/>
            <person name="Ren L.-H."/>
            <person name="Lin Y.-W."/>
            <person name="Sun G.-H."/>
            <person name="Du Z.-J."/>
            <person name="Zhao J.-X."/>
            <person name="Liu X.-J."/>
            <person name="Liu L.-J."/>
        </authorList>
    </citation>
    <scope>NUCLEOTIDE SEQUENCE [LARGE SCALE GENOMIC DNA]</scope>
    <source>
        <strain evidence="2 3">PLHSC7-2</strain>
    </source>
</reference>
<gene>
    <name evidence="2" type="ORF">D1Z90_17755</name>
</gene>
<feature type="transmembrane region" description="Helical" evidence="1">
    <location>
        <begin position="43"/>
        <end position="66"/>
    </location>
</feature>
<evidence type="ECO:0000313" key="2">
    <source>
        <dbReference type="EMBL" id="RJG39980.1"/>
    </source>
</evidence>
<keyword evidence="1" id="KW-0472">Membrane</keyword>
<organism evidence="2 3">
    <name type="scientific">Motilimonas pumila</name>
    <dbReference type="NCBI Taxonomy" id="2303987"/>
    <lineage>
        <taxon>Bacteria</taxon>
        <taxon>Pseudomonadati</taxon>
        <taxon>Pseudomonadota</taxon>
        <taxon>Gammaproteobacteria</taxon>
        <taxon>Alteromonadales</taxon>
        <taxon>Alteromonadales genera incertae sedis</taxon>
        <taxon>Motilimonas</taxon>
    </lineage>
</organism>
<dbReference type="OrthoDB" id="7870117at2"/>
<keyword evidence="3" id="KW-1185">Reference proteome</keyword>
<reference evidence="2 3" key="1">
    <citation type="submission" date="2018-09" db="EMBL/GenBank/DDBJ databases">
        <authorList>
            <person name="Wang F."/>
        </authorList>
    </citation>
    <scope>NUCLEOTIDE SEQUENCE [LARGE SCALE GENOMIC DNA]</scope>
    <source>
        <strain evidence="2 3">PLHSC7-2</strain>
    </source>
</reference>
<keyword evidence="1" id="KW-1133">Transmembrane helix</keyword>
<name>A0A418YAJ7_9GAMM</name>
<feature type="transmembrane region" description="Helical" evidence="1">
    <location>
        <begin position="78"/>
        <end position="98"/>
    </location>
</feature>
<dbReference type="RefSeq" id="WP_119912140.1">
    <property type="nucleotide sequence ID" value="NZ_QZCH01000032.1"/>
</dbReference>
<dbReference type="InterPro" id="IPR045644">
    <property type="entry name" value="DUF6404"/>
</dbReference>
<accession>A0A418YAJ7</accession>
<protein>
    <submittedName>
        <fullName evidence="2">Uncharacterized protein</fullName>
    </submittedName>
</protein>
<dbReference type="Pfam" id="PF19942">
    <property type="entry name" value="DUF6404"/>
    <property type="match status" value="1"/>
</dbReference>
<keyword evidence="1" id="KW-0812">Transmembrane</keyword>